<dbReference type="GO" id="GO:0003677">
    <property type="term" value="F:DNA binding"/>
    <property type="evidence" value="ECO:0007669"/>
    <property type="project" value="UniProtKB-UniRule"/>
</dbReference>
<keyword evidence="8" id="KW-0934">Plastid</keyword>
<evidence type="ECO:0000256" key="4">
    <source>
        <dbReference type="ARBA" id="ARBA00022695"/>
    </source>
</evidence>
<dbReference type="InterPro" id="IPR036161">
    <property type="entry name" value="RPB6/omega-like_sf"/>
</dbReference>
<dbReference type="GO" id="GO:0003899">
    <property type="term" value="F:DNA-directed RNA polymerase activity"/>
    <property type="evidence" value="ECO:0007669"/>
    <property type="project" value="UniProtKB-UniRule"/>
</dbReference>
<comment type="similarity">
    <text evidence="1 7">Belongs to the RNA polymerase subunit omega family.</text>
</comment>
<reference evidence="8" key="2">
    <citation type="submission" date="2019-04" db="EMBL/GenBank/DDBJ databases">
        <authorList>
            <person name="Pasella M."/>
        </authorList>
    </citation>
    <scope>NUCLEOTIDE SEQUENCE</scope>
    <source>
        <strain evidence="8">PD2927</strain>
    </source>
</reference>
<dbReference type="AlphaFoldDB" id="A0A4D6WNG8"/>
<geneLocation type="plastid" evidence="8"/>
<dbReference type="EC" id="2.7.7.6" evidence="7"/>
<keyword evidence="3 7" id="KW-0808">Transferase</keyword>
<evidence type="ECO:0000256" key="1">
    <source>
        <dbReference type="ARBA" id="ARBA00006711"/>
    </source>
</evidence>
<reference evidence="8" key="1">
    <citation type="journal article" date="2019" name="Mol. Phylogenet. Evol.">
        <title>Morphological evolution and classification of the red algal order Ceramiales inferred using plastid phylogenomics.</title>
        <authorList>
            <person name="Diaz-Tapia P."/>
            <person name="Pasella M.M."/>
            <person name="Verbruggen H."/>
            <person name="Maggs C.A."/>
        </authorList>
    </citation>
    <scope>NUCLEOTIDE SEQUENCE</scope>
    <source>
        <strain evidence="8">PD2927</strain>
    </source>
</reference>
<evidence type="ECO:0000256" key="3">
    <source>
        <dbReference type="ARBA" id="ARBA00022679"/>
    </source>
</evidence>
<keyword evidence="2 7" id="KW-0240">DNA-directed RNA polymerase</keyword>
<dbReference type="SUPFAM" id="SSF63562">
    <property type="entry name" value="RPB6/omega subunit-like"/>
    <property type="match status" value="1"/>
</dbReference>
<comment type="subunit">
    <text evidence="7">The RNAP catalytic core consists of 2 alpha, 1 beta, 1 beta' and 1 omega subunit. When a sigma factor is associated with the core the holoenzyme is formed, which can initiate transcription.</text>
</comment>
<evidence type="ECO:0000256" key="5">
    <source>
        <dbReference type="ARBA" id="ARBA00023163"/>
    </source>
</evidence>
<dbReference type="GO" id="GO:0000428">
    <property type="term" value="C:DNA-directed RNA polymerase complex"/>
    <property type="evidence" value="ECO:0007669"/>
    <property type="project" value="UniProtKB-KW"/>
</dbReference>
<evidence type="ECO:0000313" key="8">
    <source>
        <dbReference type="EMBL" id="QCI05053.1"/>
    </source>
</evidence>
<keyword evidence="5 7" id="KW-0804">Transcription</keyword>
<keyword evidence="4 7" id="KW-0548">Nucleotidyltransferase</keyword>
<comment type="catalytic activity">
    <reaction evidence="6 7">
        <text>RNA(n) + a ribonucleoside 5'-triphosphate = RNA(n+1) + diphosphate</text>
        <dbReference type="Rhea" id="RHEA:21248"/>
        <dbReference type="Rhea" id="RHEA-COMP:14527"/>
        <dbReference type="Rhea" id="RHEA-COMP:17342"/>
        <dbReference type="ChEBI" id="CHEBI:33019"/>
        <dbReference type="ChEBI" id="CHEBI:61557"/>
        <dbReference type="ChEBI" id="CHEBI:140395"/>
        <dbReference type="EC" id="2.7.7.6"/>
    </reaction>
</comment>
<comment type="function">
    <text evidence="7">Promotes RNA polymerase assembly. Latches the N- and C-terminal regions of the beta' subunit thereby facilitating its interaction with the beta and alpha subunits.</text>
</comment>
<evidence type="ECO:0000256" key="2">
    <source>
        <dbReference type="ARBA" id="ARBA00022478"/>
    </source>
</evidence>
<evidence type="ECO:0000256" key="7">
    <source>
        <dbReference type="HAMAP-Rule" id="MF_00366"/>
    </source>
</evidence>
<dbReference type="HAMAP" id="MF_00366">
    <property type="entry name" value="RNApol_bact_RpoZ"/>
    <property type="match status" value="1"/>
</dbReference>
<organism evidence="8">
    <name type="scientific">Callithamnion tetricum</name>
    <dbReference type="NCBI Taxonomy" id="193179"/>
    <lineage>
        <taxon>Eukaryota</taxon>
        <taxon>Rhodophyta</taxon>
        <taxon>Florideophyceae</taxon>
        <taxon>Rhodymeniophycidae</taxon>
        <taxon>Ceramiales</taxon>
        <taxon>Callithamniaceae</taxon>
        <taxon>Callithamnion</taxon>
    </lineage>
</organism>
<dbReference type="InterPro" id="IPR003716">
    <property type="entry name" value="DNA-dir_RNA_pol_omega"/>
</dbReference>
<dbReference type="EMBL" id="MK814616">
    <property type="protein sequence ID" value="QCI05053.1"/>
    <property type="molecule type" value="Genomic_DNA"/>
</dbReference>
<proteinExistence type="inferred from homology"/>
<accession>A0A4D6WNG8</accession>
<dbReference type="GO" id="GO:0006351">
    <property type="term" value="P:DNA-templated transcription"/>
    <property type="evidence" value="ECO:0007669"/>
    <property type="project" value="UniProtKB-UniRule"/>
</dbReference>
<gene>
    <name evidence="7 8" type="primary">rpoZ</name>
</gene>
<evidence type="ECO:0000256" key="6">
    <source>
        <dbReference type="ARBA" id="ARBA00048552"/>
    </source>
</evidence>
<name>A0A4D6WNG8_9FLOR</name>
<sequence length="85" mass="10030">MQTIAYKTNTNNEHKKINAKQIRYKTEELLLVAQNRYKVTIQVANRAKRRKYEDIDIIDDPLNKPIIRAILEMVDEITQSEIISD</sequence>
<protein>
    <recommendedName>
        <fullName evidence="7">DNA-directed RNA polymerase subunit omega</fullName>
        <shortName evidence="7">RNAP omega subunit</shortName>
        <ecNumber evidence="7">2.7.7.6</ecNumber>
    </recommendedName>
    <alternativeName>
        <fullName evidence="7">RNA polymerase omega subunit</fullName>
    </alternativeName>
    <alternativeName>
        <fullName evidence="7">Transcriptase subunit omega</fullName>
    </alternativeName>
</protein>